<reference evidence="2 3" key="1">
    <citation type="submission" date="2023-07" db="EMBL/GenBank/DDBJ databases">
        <title>Sequencing the genomes of 1000 actinobacteria strains.</title>
        <authorList>
            <person name="Klenk H.-P."/>
        </authorList>
    </citation>
    <scope>NUCLEOTIDE SEQUENCE [LARGE SCALE GENOMIC DNA]</scope>
    <source>
        <strain evidence="2 3">DSM 44711</strain>
    </source>
</reference>
<evidence type="ECO:0008006" key="4">
    <source>
        <dbReference type="Google" id="ProtNLM"/>
    </source>
</evidence>
<comment type="caution">
    <text evidence="2">The sequence shown here is derived from an EMBL/GenBank/DDBJ whole genome shotgun (WGS) entry which is preliminary data.</text>
</comment>
<feature type="signal peptide" evidence="1">
    <location>
        <begin position="1"/>
        <end position="26"/>
    </location>
</feature>
<dbReference type="RefSeq" id="WP_310408673.1">
    <property type="nucleotide sequence ID" value="NZ_JAVDYC010000001.1"/>
</dbReference>
<evidence type="ECO:0000313" key="2">
    <source>
        <dbReference type="EMBL" id="MDR7320257.1"/>
    </source>
</evidence>
<keyword evidence="3" id="KW-1185">Reference proteome</keyword>
<name>A0AAE3ZHW1_9ACTN</name>
<dbReference type="EMBL" id="JAVDYC010000001">
    <property type="protein sequence ID" value="MDR7320257.1"/>
    <property type="molecule type" value="Genomic_DNA"/>
</dbReference>
<evidence type="ECO:0000313" key="3">
    <source>
        <dbReference type="Proteomes" id="UP001183629"/>
    </source>
</evidence>
<keyword evidence="1" id="KW-0732">Signal</keyword>
<accession>A0AAE3ZHW1</accession>
<dbReference type="AlphaFoldDB" id="A0AAE3ZHW1"/>
<feature type="chain" id="PRO_5042220887" description="Secreted protein" evidence="1">
    <location>
        <begin position="27"/>
        <end position="278"/>
    </location>
</feature>
<proteinExistence type="predicted"/>
<gene>
    <name evidence="2" type="ORF">J2S44_000507</name>
</gene>
<protein>
    <recommendedName>
        <fullName evidence="4">Secreted protein</fullName>
    </recommendedName>
</protein>
<dbReference type="Proteomes" id="UP001183629">
    <property type="component" value="Unassembled WGS sequence"/>
</dbReference>
<sequence>MGMRRIAVRGAAVAVGACLLVPAGQAAPAMADTSTAQAQAVSLTLLGGPAATPVSAVNNTGEQQTQTSGAAPGLGLLGEQTLISAGALVQRAIAYPDGTSVACAGLAGTGGTITVGADGSCAVSGGDGIEINLLGLATIRADAVIASCRAVAGAAPVAQVSLADASVLLLGLPLSGLSPSAGPNTGVDVPGVATLLLDARDVPSGTGSVRATALRISLLGSTVAADIGIVTCGRNAVVKPVPALPAHTLPFVGAALGAALWLGRHRLRALTAALRTTR</sequence>
<evidence type="ECO:0000256" key="1">
    <source>
        <dbReference type="SAM" id="SignalP"/>
    </source>
</evidence>
<organism evidence="2 3">
    <name type="scientific">Catenuloplanes niger</name>
    <dbReference type="NCBI Taxonomy" id="587534"/>
    <lineage>
        <taxon>Bacteria</taxon>
        <taxon>Bacillati</taxon>
        <taxon>Actinomycetota</taxon>
        <taxon>Actinomycetes</taxon>
        <taxon>Micromonosporales</taxon>
        <taxon>Micromonosporaceae</taxon>
        <taxon>Catenuloplanes</taxon>
    </lineage>
</organism>